<dbReference type="PANTHER" id="PTHR44591">
    <property type="entry name" value="STRESS RESPONSE REGULATOR PROTEIN 1"/>
    <property type="match status" value="1"/>
</dbReference>
<dbReference type="InterPro" id="IPR011006">
    <property type="entry name" value="CheY-like_superfamily"/>
</dbReference>
<keyword evidence="1" id="KW-0597">Phosphoprotein</keyword>
<evidence type="ECO:0000256" key="1">
    <source>
        <dbReference type="ARBA" id="ARBA00022553"/>
    </source>
</evidence>
<accession>A0A3B1AFP9</accession>
<dbReference type="CDD" id="cd00156">
    <property type="entry name" value="REC"/>
    <property type="match status" value="1"/>
</dbReference>
<dbReference type="SMART" id="SM00448">
    <property type="entry name" value="REC"/>
    <property type="match status" value="1"/>
</dbReference>
<proteinExistence type="predicted"/>
<dbReference type="PANTHER" id="PTHR44591:SF3">
    <property type="entry name" value="RESPONSE REGULATORY DOMAIN-CONTAINING PROTEIN"/>
    <property type="match status" value="1"/>
</dbReference>
<protein>
    <recommendedName>
        <fullName evidence="2">Response regulatory domain-containing protein</fullName>
    </recommendedName>
</protein>
<dbReference type="GO" id="GO:0000160">
    <property type="term" value="P:phosphorelay signal transduction system"/>
    <property type="evidence" value="ECO:0007669"/>
    <property type="project" value="InterPro"/>
</dbReference>
<feature type="domain" description="Response regulatory" evidence="2">
    <location>
        <begin position="3"/>
        <end position="120"/>
    </location>
</feature>
<dbReference type="Pfam" id="PF00072">
    <property type="entry name" value="Response_reg"/>
    <property type="match status" value="1"/>
</dbReference>
<dbReference type="PROSITE" id="PS50110">
    <property type="entry name" value="RESPONSE_REGULATORY"/>
    <property type="match status" value="1"/>
</dbReference>
<dbReference type="SUPFAM" id="SSF52172">
    <property type="entry name" value="CheY-like"/>
    <property type="match status" value="1"/>
</dbReference>
<organism evidence="3">
    <name type="scientific">hydrothermal vent metagenome</name>
    <dbReference type="NCBI Taxonomy" id="652676"/>
    <lineage>
        <taxon>unclassified sequences</taxon>
        <taxon>metagenomes</taxon>
        <taxon>ecological metagenomes</taxon>
    </lineage>
</organism>
<evidence type="ECO:0000313" key="3">
    <source>
        <dbReference type="EMBL" id="VAW98307.1"/>
    </source>
</evidence>
<evidence type="ECO:0000259" key="2">
    <source>
        <dbReference type="PROSITE" id="PS50110"/>
    </source>
</evidence>
<reference evidence="3" key="1">
    <citation type="submission" date="2018-06" db="EMBL/GenBank/DDBJ databases">
        <authorList>
            <person name="Zhirakovskaya E."/>
        </authorList>
    </citation>
    <scope>NUCLEOTIDE SEQUENCE</scope>
</reference>
<dbReference type="EMBL" id="UOFS01000037">
    <property type="protein sequence ID" value="VAW98307.1"/>
    <property type="molecule type" value="Genomic_DNA"/>
</dbReference>
<name>A0A3B1AFP9_9ZZZZ</name>
<sequence>MYSVLLVEDDDDYSELLELALTDSGYQVKVASRATKALKMIKQHDFDLILCDVLMPEMDGFEFLLEVKALNIKSKIIMMSGGGVEKTELYLENSTAAGCDAVLRKPFLMKELTDLIHSPEINL</sequence>
<gene>
    <name evidence="3" type="ORF">MNBD_GAMMA22-2453</name>
</gene>
<dbReference type="InterPro" id="IPR050595">
    <property type="entry name" value="Bact_response_regulator"/>
</dbReference>
<dbReference type="AlphaFoldDB" id="A0A3B1AFP9"/>
<dbReference type="Gene3D" id="3.40.50.2300">
    <property type="match status" value="1"/>
</dbReference>
<dbReference type="InterPro" id="IPR001789">
    <property type="entry name" value="Sig_transdc_resp-reg_receiver"/>
</dbReference>